<dbReference type="RefSeq" id="WP_258809691.1">
    <property type="nucleotide sequence ID" value="NZ_JANUGU010000001.1"/>
</dbReference>
<dbReference type="Pfam" id="PF25954">
    <property type="entry name" value="Beta-barrel_RND_2"/>
    <property type="match status" value="1"/>
</dbReference>
<protein>
    <submittedName>
        <fullName evidence="4">HlyD family secretion protein</fullName>
    </submittedName>
</protein>
<comment type="caution">
    <text evidence="4">The sequence shown here is derived from an EMBL/GenBank/DDBJ whole genome shotgun (WGS) entry which is preliminary data.</text>
</comment>
<dbReference type="SUPFAM" id="SSF111369">
    <property type="entry name" value="HlyD-like secretion proteins"/>
    <property type="match status" value="2"/>
</dbReference>
<dbReference type="Proteomes" id="UP001204621">
    <property type="component" value="Unassembled WGS sequence"/>
</dbReference>
<dbReference type="PANTHER" id="PTHR30386">
    <property type="entry name" value="MEMBRANE FUSION SUBUNIT OF EMRAB-TOLC MULTIDRUG EFFLUX PUMP"/>
    <property type="match status" value="1"/>
</dbReference>
<dbReference type="Pfam" id="PF25917">
    <property type="entry name" value="BSH_RND"/>
    <property type="match status" value="1"/>
</dbReference>
<dbReference type="InterPro" id="IPR058625">
    <property type="entry name" value="MdtA-like_BSH"/>
</dbReference>
<accession>A0ABT2CTR5</accession>
<dbReference type="InterPro" id="IPR058792">
    <property type="entry name" value="Beta-barrel_RND_2"/>
</dbReference>
<keyword evidence="5" id="KW-1185">Reference proteome</keyword>
<gene>
    <name evidence="4" type="ORF">NX778_00265</name>
</gene>
<feature type="domain" description="CusB-like beta-barrel" evidence="3">
    <location>
        <begin position="258"/>
        <end position="300"/>
    </location>
</feature>
<dbReference type="InterPro" id="IPR050739">
    <property type="entry name" value="MFP"/>
</dbReference>
<proteinExistence type="predicted"/>
<keyword evidence="1" id="KW-1133">Transmembrane helix</keyword>
<dbReference type="Gene3D" id="2.40.50.100">
    <property type="match status" value="1"/>
</dbReference>
<sequence length="357" mass="37891">MADATPPDNTRRRALRNGFLFGGMALAGVLIVLYAWNLPPFHSAVESTENAMVQGQVTLISPQLSGYVVEVDVQDFQRVRQGQLMFRIDDRIYAQRLEQARAQLQAQQAALANYAQSRSSAGASIGQNQAALANAAAQEQKSAADLRRVQALAADGSLSMRELDAARAAHAQTTAAVAQARATLDIARQNFKTVGVNRGSLEAAVANAQAALRLAEIDMSNTRVMAPRDGQLGQVAVRLGAYVNAGAQLTALVPPQPWVVANMKETQMANVRVGQPVTFSVDALDGATLRGAVERISPATGAEFSVLPPDNATGNFVKITQRIPVRISVDSGQELAARLAPGMSVVVRIDTSGKGRK</sequence>
<dbReference type="Gene3D" id="2.40.30.170">
    <property type="match status" value="1"/>
</dbReference>
<evidence type="ECO:0000256" key="1">
    <source>
        <dbReference type="SAM" id="Phobius"/>
    </source>
</evidence>
<feature type="transmembrane region" description="Helical" evidence="1">
    <location>
        <begin position="18"/>
        <end position="36"/>
    </location>
</feature>
<dbReference type="PANTHER" id="PTHR30386:SF24">
    <property type="entry name" value="MULTIDRUG RESISTANCE EFFLUX PUMP"/>
    <property type="match status" value="1"/>
</dbReference>
<dbReference type="EMBL" id="JANUGU010000001">
    <property type="protein sequence ID" value="MCS0656498.1"/>
    <property type="molecule type" value="Genomic_DNA"/>
</dbReference>
<evidence type="ECO:0000259" key="2">
    <source>
        <dbReference type="Pfam" id="PF25917"/>
    </source>
</evidence>
<name>A0ABT2CTR5_9BURK</name>
<evidence type="ECO:0000259" key="3">
    <source>
        <dbReference type="Pfam" id="PF25954"/>
    </source>
</evidence>
<keyword evidence="1" id="KW-0472">Membrane</keyword>
<organism evidence="4 5">
    <name type="scientific">Massilia terrae</name>
    <dbReference type="NCBI Taxonomy" id="1811224"/>
    <lineage>
        <taxon>Bacteria</taxon>
        <taxon>Pseudomonadati</taxon>
        <taxon>Pseudomonadota</taxon>
        <taxon>Betaproteobacteria</taxon>
        <taxon>Burkholderiales</taxon>
        <taxon>Oxalobacteraceae</taxon>
        <taxon>Telluria group</taxon>
        <taxon>Massilia</taxon>
    </lineage>
</organism>
<keyword evidence="1" id="KW-0812">Transmembrane</keyword>
<feature type="domain" description="Multidrug resistance protein MdtA-like barrel-sandwich hybrid" evidence="2">
    <location>
        <begin position="60"/>
        <end position="253"/>
    </location>
</feature>
<dbReference type="Gene3D" id="1.10.287.470">
    <property type="entry name" value="Helix hairpin bin"/>
    <property type="match status" value="2"/>
</dbReference>
<evidence type="ECO:0000313" key="4">
    <source>
        <dbReference type="EMBL" id="MCS0656498.1"/>
    </source>
</evidence>
<evidence type="ECO:0000313" key="5">
    <source>
        <dbReference type="Proteomes" id="UP001204621"/>
    </source>
</evidence>
<reference evidence="4 5" key="1">
    <citation type="submission" date="2022-08" db="EMBL/GenBank/DDBJ databases">
        <title>Reclassification of Massilia species as members of the genera Telluria, Duganella, Pseudoduganella, Mokoshia gen. nov. and Zemynaea gen. nov. using orthogonal and non-orthogonal genome-based approaches.</title>
        <authorList>
            <person name="Bowman J.P."/>
        </authorList>
    </citation>
    <scope>NUCLEOTIDE SEQUENCE [LARGE SCALE GENOMIC DNA]</scope>
    <source>
        <strain evidence="4 5">JCM 31606</strain>
    </source>
</reference>